<proteinExistence type="predicted"/>
<reference evidence="1 2" key="1">
    <citation type="submission" date="2017-08" db="EMBL/GenBank/DDBJ databases">
        <title>WGS of Clinical strains of the CDC Group NO-1 linked to zoonotic infections in humans.</title>
        <authorList>
            <person name="Bernier A.-M."/>
            <person name="Bernard K."/>
        </authorList>
    </citation>
    <scope>NUCLEOTIDE SEQUENCE [LARGE SCALE GENOMIC DNA]</scope>
    <source>
        <strain evidence="1 2">NML120219</strain>
    </source>
</reference>
<dbReference type="AlphaFoldDB" id="A0A2A2B139"/>
<dbReference type="GO" id="GO:0003677">
    <property type="term" value="F:DNA binding"/>
    <property type="evidence" value="ECO:0007669"/>
    <property type="project" value="InterPro"/>
</dbReference>
<gene>
    <name evidence="1" type="ORF">CK621_02915</name>
</gene>
<sequence length="80" mass="8796">MRNPLRTHAQALQWMDEQGLSKSELARRFGVTPSLVHAILRGEKACRRGASHNIAVFLGLKRGQATATKQPYGRAGREAA</sequence>
<comment type="caution">
    <text evidence="1">The sequence shown here is derived from an EMBL/GenBank/DDBJ whole genome shotgun (WGS) entry which is preliminary data.</text>
</comment>
<dbReference type="InterPro" id="IPR010982">
    <property type="entry name" value="Lambda_DNA-bd_dom_sf"/>
</dbReference>
<dbReference type="NCBIfam" id="TIGR04111">
    <property type="entry name" value="BcepMu_gp16"/>
    <property type="match status" value="1"/>
</dbReference>
<dbReference type="CDD" id="cd00093">
    <property type="entry name" value="HTH_XRE"/>
    <property type="match status" value="1"/>
</dbReference>
<organism evidence="1 2">
    <name type="scientific">Vandammella animalimorsus</name>
    <dbReference type="NCBI Taxonomy" id="2029117"/>
    <lineage>
        <taxon>Bacteria</taxon>
        <taxon>Pseudomonadati</taxon>
        <taxon>Pseudomonadota</taxon>
        <taxon>Betaproteobacteria</taxon>
        <taxon>Burkholderiales</taxon>
        <taxon>Comamonadaceae</taxon>
        <taxon>Vandammella</taxon>
    </lineage>
</organism>
<accession>A0A2A2B139</accession>
<evidence type="ECO:0000313" key="2">
    <source>
        <dbReference type="Proteomes" id="UP000218439"/>
    </source>
</evidence>
<name>A0A2A2B139_9BURK</name>
<evidence type="ECO:0000313" key="1">
    <source>
        <dbReference type="EMBL" id="PAT43803.1"/>
    </source>
</evidence>
<dbReference type="EMBL" id="NSJE01000003">
    <property type="protein sequence ID" value="PAT43803.1"/>
    <property type="molecule type" value="Genomic_DNA"/>
</dbReference>
<dbReference type="InterPro" id="IPR026365">
    <property type="entry name" value="BcepMu_gp16"/>
</dbReference>
<evidence type="ECO:0008006" key="3">
    <source>
        <dbReference type="Google" id="ProtNLM"/>
    </source>
</evidence>
<dbReference type="Pfam" id="PF13560">
    <property type="entry name" value="HTH_31"/>
    <property type="match status" value="1"/>
</dbReference>
<dbReference type="SUPFAM" id="SSF47413">
    <property type="entry name" value="lambda repressor-like DNA-binding domains"/>
    <property type="match status" value="1"/>
</dbReference>
<dbReference type="Proteomes" id="UP000218439">
    <property type="component" value="Unassembled WGS sequence"/>
</dbReference>
<dbReference type="RefSeq" id="WP_095551205.1">
    <property type="nucleotide sequence ID" value="NZ_NSJE01000003.1"/>
</dbReference>
<dbReference type="InterPro" id="IPR001387">
    <property type="entry name" value="Cro/C1-type_HTH"/>
</dbReference>
<dbReference type="Gene3D" id="1.10.260.40">
    <property type="entry name" value="lambda repressor-like DNA-binding domains"/>
    <property type="match status" value="1"/>
</dbReference>
<protein>
    <recommendedName>
        <fullName evidence="3">HTH cro/C1-type domain-containing protein</fullName>
    </recommendedName>
</protein>